<proteinExistence type="predicted"/>
<sequence length="97" mass="10837">MVSTGCRAAAAVSSFSPECISYTYGDLFPTMRYLDGKPYRGQVYTLKELREVISQFGWPQEWNAGWTQGPERYTRGSSVGETAAIFLKGSAKNVFHQ</sequence>
<reference evidence="1 2" key="1">
    <citation type="submission" date="2015-08" db="EMBL/GenBank/DDBJ databases">
        <title>Genome of Paenibacillus jilunlii.</title>
        <authorList>
            <person name="Sant'Anna F.H."/>
            <person name="Ambrosini A."/>
            <person name="Souza R."/>
            <person name="Bach E."/>
            <person name="Fernandes G."/>
            <person name="Balsanelli E."/>
            <person name="Baura V.A."/>
            <person name="Pedrosa F.O."/>
            <person name="Souza E.M."/>
            <person name="Passaglia L."/>
        </authorList>
    </citation>
    <scope>NUCLEOTIDE SEQUENCE [LARGE SCALE GENOMIC DNA]</scope>
    <source>
        <strain evidence="1 2">DSM 23019</strain>
    </source>
</reference>
<organism evidence="1 2">
    <name type="scientific">Paenibacillus jilunlii</name>
    <dbReference type="NCBI Taxonomy" id="682956"/>
    <lineage>
        <taxon>Bacteria</taxon>
        <taxon>Bacillati</taxon>
        <taxon>Bacillota</taxon>
        <taxon>Bacilli</taxon>
        <taxon>Bacillales</taxon>
        <taxon>Paenibacillaceae</taxon>
        <taxon>Paenibacillus</taxon>
    </lineage>
</organism>
<protein>
    <submittedName>
        <fullName evidence="1">Uncharacterized protein</fullName>
    </submittedName>
</protein>
<evidence type="ECO:0000313" key="1">
    <source>
        <dbReference type="EMBL" id="KWX74568.1"/>
    </source>
</evidence>
<name>A0ABR5SUF5_9BACL</name>
<dbReference type="RefSeq" id="WP_062523788.1">
    <property type="nucleotide sequence ID" value="NZ_LIPY01000114.1"/>
</dbReference>
<dbReference type="EMBL" id="LIPY01000114">
    <property type="protein sequence ID" value="KWX74568.1"/>
    <property type="molecule type" value="Genomic_DNA"/>
</dbReference>
<keyword evidence="2" id="KW-1185">Reference proteome</keyword>
<evidence type="ECO:0000313" key="2">
    <source>
        <dbReference type="Proteomes" id="UP000070252"/>
    </source>
</evidence>
<comment type="caution">
    <text evidence="1">The sequence shown here is derived from an EMBL/GenBank/DDBJ whole genome shotgun (WGS) entry which is preliminary data.</text>
</comment>
<accession>A0ABR5SUF5</accession>
<gene>
    <name evidence="1" type="ORF">AML91_15340</name>
</gene>
<dbReference type="Proteomes" id="UP000070252">
    <property type="component" value="Unassembled WGS sequence"/>
</dbReference>